<feature type="transmembrane region" description="Helical" evidence="1">
    <location>
        <begin position="349"/>
        <end position="369"/>
    </location>
</feature>
<keyword evidence="1" id="KW-0812">Transmembrane</keyword>
<evidence type="ECO:0008006" key="4">
    <source>
        <dbReference type="Google" id="ProtNLM"/>
    </source>
</evidence>
<organism evidence="2 3">
    <name type="scientific">Microbacterium gilvum</name>
    <dbReference type="NCBI Taxonomy" id="1336204"/>
    <lineage>
        <taxon>Bacteria</taxon>
        <taxon>Bacillati</taxon>
        <taxon>Actinomycetota</taxon>
        <taxon>Actinomycetes</taxon>
        <taxon>Micrococcales</taxon>
        <taxon>Microbacteriaceae</taxon>
        <taxon>Microbacterium</taxon>
    </lineage>
</organism>
<dbReference type="EMBL" id="BAABKO010000002">
    <property type="protein sequence ID" value="GAA4773661.1"/>
    <property type="molecule type" value="Genomic_DNA"/>
</dbReference>
<sequence length="372" mass="40474">MPSFDARALTEPVDRAAVKRFAQEIDTRYPRSTGATVAFVAAIAFAVVIGIMIVVIGGGAVLLAVATGLSAGDGGPGLVGFLPLLFFGGVAAVVVVGVVVSSRRMKERRWRLDRFARANGMAYIPTHADPPLPGMVFGIGGSRRSDDIVRGTTPRFVEFGNYQYTTGSGKNRSTHRWGYVAIRLDAPLPHIVLDALGNNTVFGSNLPVGFRTDQRLSLEGDFDEHFALYCPEGYEADALYLFTPDVMARFLDNVGRLDVEIVDDWMFLYTRRQVSTLDPATWQWMFSVVGALIGKLDQWGRWRDERLAASPAGWAPGSPAAGPLPFSVPAATAPPRGVASEGRRLRRRFSWLGLVFLVLAVVGWFLPLLTGD</sequence>
<feature type="transmembrane region" description="Helical" evidence="1">
    <location>
        <begin position="37"/>
        <end position="66"/>
    </location>
</feature>
<comment type="caution">
    <text evidence="2">The sequence shown here is derived from an EMBL/GenBank/DDBJ whole genome shotgun (WGS) entry which is preliminary data.</text>
</comment>
<evidence type="ECO:0000313" key="3">
    <source>
        <dbReference type="Proteomes" id="UP001501645"/>
    </source>
</evidence>
<name>A0ABP9A651_9MICO</name>
<accession>A0ABP9A651</accession>
<evidence type="ECO:0000313" key="2">
    <source>
        <dbReference type="EMBL" id="GAA4773661.1"/>
    </source>
</evidence>
<reference evidence="3" key="1">
    <citation type="journal article" date="2019" name="Int. J. Syst. Evol. Microbiol.">
        <title>The Global Catalogue of Microorganisms (GCM) 10K type strain sequencing project: providing services to taxonomists for standard genome sequencing and annotation.</title>
        <authorList>
            <consortium name="The Broad Institute Genomics Platform"/>
            <consortium name="The Broad Institute Genome Sequencing Center for Infectious Disease"/>
            <person name="Wu L."/>
            <person name="Ma J."/>
        </authorList>
    </citation>
    <scope>NUCLEOTIDE SEQUENCE [LARGE SCALE GENOMIC DNA]</scope>
    <source>
        <strain evidence="3">JCM 18537</strain>
    </source>
</reference>
<dbReference type="RefSeq" id="WP_345438164.1">
    <property type="nucleotide sequence ID" value="NZ_BAABKO010000002.1"/>
</dbReference>
<protein>
    <recommendedName>
        <fullName evidence="4">DUF3137 domain-containing protein</fullName>
    </recommendedName>
</protein>
<keyword evidence="1" id="KW-1133">Transmembrane helix</keyword>
<keyword evidence="1" id="KW-0472">Membrane</keyword>
<evidence type="ECO:0000256" key="1">
    <source>
        <dbReference type="SAM" id="Phobius"/>
    </source>
</evidence>
<feature type="transmembrane region" description="Helical" evidence="1">
    <location>
        <begin position="78"/>
        <end position="101"/>
    </location>
</feature>
<proteinExistence type="predicted"/>
<gene>
    <name evidence="2" type="ORF">GCM10023351_17610</name>
</gene>
<keyword evidence="3" id="KW-1185">Reference proteome</keyword>
<dbReference type="Proteomes" id="UP001501645">
    <property type="component" value="Unassembled WGS sequence"/>
</dbReference>